<dbReference type="RefSeq" id="WP_319969168.1">
    <property type="nucleotide sequence ID" value="NZ_JAXAVW010000025.1"/>
</dbReference>
<accession>A0ABU4T7K0</accession>
<sequence length="336" mass="37957">MPMQTEYKLLGLSPHPFVTYTLKPHYRSELVCTDSFGFRQNYGSDGVPLDLRTIRSRYQQCRLLLGGSVAFGIGASSDRKTMAALLTTPQRPFLNLGVSAAACQQELAYYLALRHLLPEVTDVVLFTGFNEAVHAGLREAEVHPEFGGTVLGEMRLPPPPPGPLTRLVRKGRGVVSSVVSGAPAAAEEWARTEVEDNLLPPELVELRLRATLDRTVQTMKIWRIFQDALDMRVHYVLQPSIGWTTKRLTELERSRWEEDQVQLGKAVRWLATEVVHQRLRDELETGAKEAGIRFYDANDWLADGYDNTTIFIDVAHFDDAGQQIVADELERRLDWR</sequence>
<keyword evidence="2" id="KW-1185">Reference proteome</keyword>
<evidence type="ECO:0008006" key="3">
    <source>
        <dbReference type="Google" id="ProtNLM"/>
    </source>
</evidence>
<dbReference type="Proteomes" id="UP001285521">
    <property type="component" value="Unassembled WGS sequence"/>
</dbReference>
<gene>
    <name evidence="1" type="ORF">SK803_28325</name>
</gene>
<organism evidence="1 2">
    <name type="scientific">Lentzea miocenica</name>
    <dbReference type="NCBI Taxonomy" id="3095431"/>
    <lineage>
        <taxon>Bacteria</taxon>
        <taxon>Bacillati</taxon>
        <taxon>Actinomycetota</taxon>
        <taxon>Actinomycetes</taxon>
        <taxon>Pseudonocardiales</taxon>
        <taxon>Pseudonocardiaceae</taxon>
        <taxon>Lentzea</taxon>
    </lineage>
</organism>
<name>A0ABU4T7K0_9PSEU</name>
<evidence type="ECO:0000313" key="2">
    <source>
        <dbReference type="Proteomes" id="UP001285521"/>
    </source>
</evidence>
<reference evidence="1 2" key="1">
    <citation type="submission" date="2023-11" db="EMBL/GenBank/DDBJ databases">
        <title>Lentzea sokolovensis, sp. nov., Lentzea kristufkii, sp. nov., and Lentzea miocenensis, sp. nov., rare actinobacteria from Sokolov Coal Basin, Miocene lacustrine sediment, Czech Republic.</title>
        <authorList>
            <person name="Lara A."/>
            <person name="Kotroba L."/>
            <person name="Nouioui I."/>
            <person name="Neumann-Schaal M."/>
            <person name="Mast Y."/>
            <person name="Chronakova A."/>
        </authorList>
    </citation>
    <scope>NUCLEOTIDE SEQUENCE [LARGE SCALE GENOMIC DNA]</scope>
    <source>
        <strain evidence="1 2">BCCO 10_0856</strain>
    </source>
</reference>
<dbReference type="SUPFAM" id="SSF52266">
    <property type="entry name" value="SGNH hydrolase"/>
    <property type="match status" value="1"/>
</dbReference>
<dbReference type="Gene3D" id="3.40.50.1110">
    <property type="entry name" value="SGNH hydrolase"/>
    <property type="match status" value="1"/>
</dbReference>
<dbReference type="EMBL" id="JAXAVW010000025">
    <property type="protein sequence ID" value="MDX8034143.1"/>
    <property type="molecule type" value="Genomic_DNA"/>
</dbReference>
<dbReference type="InterPro" id="IPR036514">
    <property type="entry name" value="SGNH_hydro_sf"/>
</dbReference>
<reference evidence="1 2" key="2">
    <citation type="submission" date="2023-11" db="EMBL/GenBank/DDBJ databases">
        <authorList>
            <person name="Lara A.C."/>
            <person name="Chronakova A."/>
        </authorList>
    </citation>
    <scope>NUCLEOTIDE SEQUENCE [LARGE SCALE GENOMIC DNA]</scope>
    <source>
        <strain evidence="1 2">BCCO 10_0856</strain>
    </source>
</reference>
<proteinExistence type="predicted"/>
<evidence type="ECO:0000313" key="1">
    <source>
        <dbReference type="EMBL" id="MDX8034143.1"/>
    </source>
</evidence>
<comment type="caution">
    <text evidence="1">The sequence shown here is derived from an EMBL/GenBank/DDBJ whole genome shotgun (WGS) entry which is preliminary data.</text>
</comment>
<protein>
    <recommendedName>
        <fullName evidence="3">GDSL-like Lipase/Acylhydrolase family protein</fullName>
    </recommendedName>
</protein>